<evidence type="ECO:0000313" key="2">
    <source>
        <dbReference type="EMBL" id="CRK14353.1"/>
    </source>
</evidence>
<accession>A0A0G4KX49</accession>
<feature type="region of interest" description="Disordered" evidence="1">
    <location>
        <begin position="12"/>
        <end position="35"/>
    </location>
</feature>
<dbReference type="Proteomes" id="UP000044602">
    <property type="component" value="Unassembled WGS sequence"/>
</dbReference>
<gene>
    <name evidence="2" type="ORF">BN1708_002628</name>
</gene>
<name>A0A0G4KX49_VERLO</name>
<keyword evidence="3" id="KW-1185">Reference proteome</keyword>
<dbReference type="AlphaFoldDB" id="A0A0G4KX49"/>
<evidence type="ECO:0008006" key="4">
    <source>
        <dbReference type="Google" id="ProtNLM"/>
    </source>
</evidence>
<evidence type="ECO:0000256" key="1">
    <source>
        <dbReference type="SAM" id="MobiDB-lite"/>
    </source>
</evidence>
<reference evidence="2 3" key="1">
    <citation type="submission" date="2015-05" db="EMBL/GenBank/DDBJ databases">
        <authorList>
            <person name="Wang D.B."/>
            <person name="Wang M."/>
        </authorList>
    </citation>
    <scope>NUCLEOTIDE SEQUENCE [LARGE SCALE GENOMIC DNA]</scope>
    <source>
        <strain evidence="2">VL1</strain>
    </source>
</reference>
<protein>
    <recommendedName>
        <fullName evidence="4">BTB domain-containing protein</fullName>
    </recommendedName>
</protein>
<evidence type="ECO:0000313" key="3">
    <source>
        <dbReference type="Proteomes" id="UP000044602"/>
    </source>
</evidence>
<proteinExistence type="predicted"/>
<dbReference type="STRING" id="100787.A0A0G4KX49"/>
<organism evidence="2 3">
    <name type="scientific">Verticillium longisporum</name>
    <name type="common">Verticillium dahliae var. longisporum</name>
    <dbReference type="NCBI Taxonomy" id="100787"/>
    <lineage>
        <taxon>Eukaryota</taxon>
        <taxon>Fungi</taxon>
        <taxon>Dikarya</taxon>
        <taxon>Ascomycota</taxon>
        <taxon>Pezizomycotina</taxon>
        <taxon>Sordariomycetes</taxon>
        <taxon>Hypocreomycetidae</taxon>
        <taxon>Glomerellales</taxon>
        <taxon>Plectosphaerellaceae</taxon>
        <taxon>Verticillium</taxon>
    </lineage>
</organism>
<sequence>MMHGVVHVFESAMDDAAPGQDGDTSDSSSKNTPAVVEISPRGEVVLDVSFETSKETIRTAKKAHQAAARKPGALRIPEPNFSPLFKVAFRVELAVLQRHSKYFENLLGNTQFAEARLVQESLANLTVEQRASEDTDLTTLPWITITDDDEATRSIGRDKVFGDMLRILHGQPVQTPATSINMLFVTTLAILADRFDCRSVIARSLSSSLKLKWPKTSNRALRADSGKSALGTEQVLRQKILVSWLLDQPMKLHDATREIILRGSSHWSALVSYDELPSTEAWWNLPDDLERELQHRREAILNTIASVQRHFLALYSSRDRQCKLGYDSSSACDSFQLGQMLKFLTSKDLLRPVDFGPSSLEALPDAATLDVDDLLGTLKQSPSYQVDKNHTNCGLRTRLDPIVDFIRAMLSTEVVGIRGAEWRRDRAASSWARAAEERAAAPHGAEDRKFAFTRGMAGDQRLRYEGNMYADKMARSLFTADAWDWSPEY</sequence>
<dbReference type="EMBL" id="CVQH01005557">
    <property type="protein sequence ID" value="CRK14353.1"/>
    <property type="molecule type" value="Genomic_DNA"/>
</dbReference>